<keyword evidence="7" id="KW-0472">Membrane</keyword>
<keyword evidence="10" id="KW-1185">Reference proteome</keyword>
<protein>
    <submittedName>
        <fullName evidence="9">Dolichyl-phosphate-mannose-protein mannosyltransferase</fullName>
    </submittedName>
</protein>
<dbReference type="InterPro" id="IPR050297">
    <property type="entry name" value="LipidA_mod_glycosyltrf_83"/>
</dbReference>
<dbReference type="EMBL" id="FNJM01000011">
    <property type="protein sequence ID" value="SDP65961.1"/>
    <property type="molecule type" value="Genomic_DNA"/>
</dbReference>
<dbReference type="InterPro" id="IPR038731">
    <property type="entry name" value="RgtA/B/C-like"/>
</dbReference>
<evidence type="ECO:0000256" key="4">
    <source>
        <dbReference type="ARBA" id="ARBA00022679"/>
    </source>
</evidence>
<keyword evidence="4 9" id="KW-0808">Transferase</keyword>
<evidence type="ECO:0000256" key="5">
    <source>
        <dbReference type="ARBA" id="ARBA00022692"/>
    </source>
</evidence>
<dbReference type="RefSeq" id="WP_089971489.1">
    <property type="nucleotide sequence ID" value="NZ_CP071376.1"/>
</dbReference>
<keyword evidence="3 9" id="KW-0328">Glycosyltransferase</keyword>
<organism evidence="9 10">
    <name type="scientific">Clostridium gasigenes</name>
    <dbReference type="NCBI Taxonomy" id="94869"/>
    <lineage>
        <taxon>Bacteria</taxon>
        <taxon>Bacillati</taxon>
        <taxon>Bacillota</taxon>
        <taxon>Clostridia</taxon>
        <taxon>Eubacteriales</taxon>
        <taxon>Clostridiaceae</taxon>
        <taxon>Clostridium</taxon>
    </lineage>
</organism>
<keyword evidence="2" id="KW-1003">Cell membrane</keyword>
<keyword evidence="5" id="KW-0812">Transmembrane</keyword>
<dbReference type="GO" id="GO:0005886">
    <property type="term" value="C:plasma membrane"/>
    <property type="evidence" value="ECO:0007669"/>
    <property type="project" value="UniProtKB-SubCell"/>
</dbReference>
<evidence type="ECO:0000259" key="8">
    <source>
        <dbReference type="Pfam" id="PF13231"/>
    </source>
</evidence>
<dbReference type="STRING" id="94869.SAMN04488529_1117"/>
<keyword evidence="6" id="KW-1133">Transmembrane helix</keyword>
<feature type="domain" description="Glycosyltransferase RgtA/B/C/D-like" evidence="8">
    <location>
        <begin position="133"/>
        <end position="276"/>
    </location>
</feature>
<evidence type="ECO:0000313" key="10">
    <source>
        <dbReference type="Proteomes" id="UP000198597"/>
    </source>
</evidence>
<comment type="subcellular location">
    <subcellularLocation>
        <location evidence="1">Cell membrane</location>
        <topology evidence="1">Multi-pass membrane protein</topology>
    </subcellularLocation>
</comment>
<evidence type="ECO:0000313" key="9">
    <source>
        <dbReference type="EMBL" id="SDP65961.1"/>
    </source>
</evidence>
<evidence type="ECO:0000256" key="2">
    <source>
        <dbReference type="ARBA" id="ARBA00022475"/>
    </source>
</evidence>
<name>A0A1H0UIG9_9CLOT</name>
<dbReference type="GeneID" id="65311580"/>
<dbReference type="Proteomes" id="UP000198597">
    <property type="component" value="Unassembled WGS sequence"/>
</dbReference>
<accession>A0A1H0UIG9</accession>
<dbReference type="GO" id="GO:0016763">
    <property type="term" value="F:pentosyltransferase activity"/>
    <property type="evidence" value="ECO:0007669"/>
    <property type="project" value="TreeGrafter"/>
</dbReference>
<dbReference type="PANTHER" id="PTHR33908">
    <property type="entry name" value="MANNOSYLTRANSFERASE YKCB-RELATED"/>
    <property type="match status" value="1"/>
</dbReference>
<dbReference type="GO" id="GO:0010041">
    <property type="term" value="P:response to iron(III) ion"/>
    <property type="evidence" value="ECO:0007669"/>
    <property type="project" value="TreeGrafter"/>
</dbReference>
<gene>
    <name evidence="9" type="ORF">SAMN04488529_1117</name>
</gene>
<reference evidence="9 10" key="1">
    <citation type="submission" date="2016-10" db="EMBL/GenBank/DDBJ databases">
        <authorList>
            <person name="de Groot N.N."/>
        </authorList>
    </citation>
    <scope>NUCLEOTIDE SEQUENCE [LARGE SCALE GENOMIC DNA]</scope>
    <source>
        <strain evidence="9 10">DSM 12272</strain>
    </source>
</reference>
<evidence type="ECO:0000256" key="3">
    <source>
        <dbReference type="ARBA" id="ARBA00022676"/>
    </source>
</evidence>
<dbReference type="GO" id="GO:0009103">
    <property type="term" value="P:lipopolysaccharide biosynthetic process"/>
    <property type="evidence" value="ECO:0007669"/>
    <property type="project" value="UniProtKB-ARBA"/>
</dbReference>
<dbReference type="AlphaFoldDB" id="A0A1H0UIG9"/>
<evidence type="ECO:0000256" key="7">
    <source>
        <dbReference type="ARBA" id="ARBA00023136"/>
    </source>
</evidence>
<evidence type="ECO:0000256" key="1">
    <source>
        <dbReference type="ARBA" id="ARBA00004651"/>
    </source>
</evidence>
<dbReference type="PANTHER" id="PTHR33908:SF3">
    <property type="entry name" value="UNDECAPRENYL PHOSPHATE-ALPHA-4-AMINO-4-DEOXY-L-ARABINOSE ARABINOSYL TRANSFERASE"/>
    <property type="match status" value="1"/>
</dbReference>
<dbReference type="Pfam" id="PF13231">
    <property type="entry name" value="PMT_2"/>
    <property type="match status" value="1"/>
</dbReference>
<sequence>MSSNVVLYLASIFAASIVFINLVLGISLNSLFSFNKYSDILVIILAIVAIGILIWWGCKIEDNKKFLIVLFSTSFIIRLVWVLSIKTEPISDFAFMYEGAQNIAGGNYDYILNSGYFKTWVYQLGFTMYLVGIIKFFGDSLLIIKVFNVLIVSLIPVIIYLTGKKMGSNKGAKVVSLGYCFYISSIVSTSVLTNQHLATLLFYTGIYLLISNVNKKYKWILIGLSIGIGDIVRPEGSIVIIAIILFIIFKNLLDYKEIGKSLAEFLGIIMVIILVSQAASFAVMKEGISNDPLINKDPLWKFVCGLNPDTKGSYSEDDDIYLSGYGTREGRTKAELGLIKDRLSNPKALVKTMSYKTAIMWGANDTSMNLSLTDEVQNNKYLDILIKIEKIQYMILMIMFLGSIIITIRRKDGFKNTHLYLIIFIGYFLAHLLIEVQPRYRYFAIPIIFIIQAEFLEMLFKDRGRKAISG</sequence>
<dbReference type="OrthoDB" id="2787520at2"/>
<proteinExistence type="predicted"/>
<evidence type="ECO:0000256" key="6">
    <source>
        <dbReference type="ARBA" id="ARBA00022989"/>
    </source>
</evidence>